<evidence type="ECO:0000259" key="6">
    <source>
        <dbReference type="PROSITE" id="PS50199"/>
    </source>
</evidence>
<accession>A0A915DN82</accession>
<evidence type="ECO:0000256" key="2">
    <source>
        <dbReference type="ARBA" id="ARBA00022771"/>
    </source>
</evidence>
<dbReference type="Gene3D" id="4.10.1060.10">
    <property type="entry name" value="Zinc finger, RanBP2-type"/>
    <property type="match status" value="2"/>
</dbReference>
<feature type="compositionally biased region" description="Polar residues" evidence="5">
    <location>
        <begin position="640"/>
        <end position="658"/>
    </location>
</feature>
<feature type="domain" description="RanBP2-type" evidence="6">
    <location>
        <begin position="115"/>
        <end position="144"/>
    </location>
</feature>
<organism evidence="8 9">
    <name type="scientific">Ditylenchus dipsaci</name>
    <dbReference type="NCBI Taxonomy" id="166011"/>
    <lineage>
        <taxon>Eukaryota</taxon>
        <taxon>Metazoa</taxon>
        <taxon>Ecdysozoa</taxon>
        <taxon>Nematoda</taxon>
        <taxon>Chromadorea</taxon>
        <taxon>Rhabditida</taxon>
        <taxon>Tylenchina</taxon>
        <taxon>Tylenchomorpha</taxon>
        <taxon>Sphaerularioidea</taxon>
        <taxon>Anguinidae</taxon>
        <taxon>Anguininae</taxon>
        <taxon>Ditylenchus</taxon>
    </lineage>
</organism>
<dbReference type="GO" id="GO:0006457">
    <property type="term" value="P:protein folding"/>
    <property type="evidence" value="ECO:0007669"/>
    <property type="project" value="TreeGrafter"/>
</dbReference>
<name>A0A915DN82_9BILA</name>
<evidence type="ECO:0000259" key="7">
    <source>
        <dbReference type="PROSITE" id="PS51501"/>
    </source>
</evidence>
<feature type="domain" description="RanBP2-type" evidence="6">
    <location>
        <begin position="7"/>
        <end position="36"/>
    </location>
</feature>
<evidence type="ECO:0000313" key="8">
    <source>
        <dbReference type="Proteomes" id="UP000887574"/>
    </source>
</evidence>
<dbReference type="PROSITE" id="PS50199">
    <property type="entry name" value="ZF_RANBP2_2"/>
    <property type="match status" value="2"/>
</dbReference>
<dbReference type="GO" id="GO:0051087">
    <property type="term" value="F:protein-folding chaperone binding"/>
    <property type="evidence" value="ECO:0007669"/>
    <property type="project" value="TreeGrafter"/>
</dbReference>
<evidence type="ECO:0000256" key="3">
    <source>
        <dbReference type="ARBA" id="ARBA00022833"/>
    </source>
</evidence>
<dbReference type="AlphaFoldDB" id="A0A915DN82"/>
<protein>
    <submittedName>
        <fullName evidence="9">RanBP2-type domain-containing protein</fullName>
    </submittedName>
</protein>
<dbReference type="Proteomes" id="UP000887574">
    <property type="component" value="Unplaced"/>
</dbReference>
<feature type="compositionally biased region" description="Acidic residues" evidence="5">
    <location>
        <begin position="670"/>
        <end position="697"/>
    </location>
</feature>
<dbReference type="PANTHER" id="PTHR20922:SF13">
    <property type="entry name" value="DNL-TYPE ZINC FINGER PROTEIN"/>
    <property type="match status" value="1"/>
</dbReference>
<dbReference type="InterPro" id="IPR007853">
    <property type="entry name" value="Znf_DNL-typ"/>
</dbReference>
<dbReference type="InterPro" id="IPR024158">
    <property type="entry name" value="Mt_import_TIM15"/>
</dbReference>
<dbReference type="GO" id="GO:0008270">
    <property type="term" value="F:zinc ion binding"/>
    <property type="evidence" value="ECO:0007669"/>
    <property type="project" value="UniProtKB-KW"/>
</dbReference>
<evidence type="ECO:0000256" key="4">
    <source>
        <dbReference type="PROSITE-ProRule" id="PRU00322"/>
    </source>
</evidence>
<dbReference type="PROSITE" id="PS01358">
    <property type="entry name" value="ZF_RANBP2_1"/>
    <property type="match status" value="2"/>
</dbReference>
<keyword evidence="2 4" id="KW-0863">Zinc-finger</keyword>
<evidence type="ECO:0000256" key="5">
    <source>
        <dbReference type="SAM" id="MobiDB-lite"/>
    </source>
</evidence>
<evidence type="ECO:0000256" key="1">
    <source>
        <dbReference type="ARBA" id="ARBA00022723"/>
    </source>
</evidence>
<dbReference type="GO" id="GO:0005739">
    <property type="term" value="C:mitochondrion"/>
    <property type="evidence" value="ECO:0007669"/>
    <property type="project" value="TreeGrafter"/>
</dbReference>
<dbReference type="Pfam" id="PF05180">
    <property type="entry name" value="zf-DNL"/>
    <property type="match status" value="1"/>
</dbReference>
<feature type="region of interest" description="Disordered" evidence="5">
    <location>
        <begin position="80"/>
        <end position="106"/>
    </location>
</feature>
<keyword evidence="1" id="KW-0479">Metal-binding</keyword>
<dbReference type="GO" id="GO:0030150">
    <property type="term" value="P:protein import into mitochondrial matrix"/>
    <property type="evidence" value="ECO:0007669"/>
    <property type="project" value="TreeGrafter"/>
</dbReference>
<dbReference type="InterPro" id="IPR036443">
    <property type="entry name" value="Znf_RanBP2_sf"/>
</dbReference>
<dbReference type="WBParaSite" id="jg21849">
    <property type="protein sequence ID" value="jg21849"/>
    <property type="gene ID" value="jg21849"/>
</dbReference>
<sequence length="887" mass="100209">MAECSTSSSKWNCFMCTYLNYETSQKCTVCQTPRTSSSSKPLFIEDAAASTSQYNIQEGNAKSRSNGAVLHCYTDRPLRFGSDPDINKSAKNSPSPPPTAASSPKKTASTIISKALNKWTCATCTYDNWPNASRCIMCGMERQSRLDQEGPPARISCCSAIQKFDVSSSEVNHYTSALDIYLRRFAGNDFLEQLFFKAATAIASQEIQMVNSVVDYLINEGNLHRSFTCFESRLLNSRGFFRVGFETGDSLIEIAKKCDCSDLVKLMKRVSTPEDKLPCVINCSARTRVYAKIAQFMVVRNGNFNAQFIAHPYNFNIFKFPMKSTECNLEVMKALMKPLPSIPPTYIFVDCYDTLNGSTVVGRPLNYVMKNRGGANSLCDAVFQTMFGICDRFNILRTALKYTMIRSAHFFKSRWREQRIRMSRDCGLTVSEEDLNSDWNEVLNAIDGDEQQDEVLEPIHVWVLSHVVCRPIIVVPMNDPVEILQELDKSMESMDRQQKAELLKQQHQPVKKQFHICEGIYLPVLWSSPPISRSPLVIAFRNGVFNAVIVSDGYYHRDQDVQRFLKIRRSRRYGDNLFRFLTLAELDNSNFIAQFICLGVSTLESLAIRRIRIPFCMRRSSFMPTGTKSLGMLIPKQPNHRLNSPTVPGTVSSESDSLCGSHPDQAAIDCSEDEEEEEFGEDEEEEEEDNESLVEDMESMHAKNKKKEKLILDWYTELTGLFAVSFDSKMKKLANLTQAIGKMLPIASTSRQFSTWKLPRIHCLPQHLVQPMQTTHANIFSTRFLASSVTPQFLGQQQKSMMAISYTCKVCNSKQGPKQFSKTSYEHGVVLVTCSGCANHHIIADNLGWFSDLEGKRNVEEILAEKGEKVTRQTVEGVIQVDDSVNT</sequence>
<feature type="domain" description="DNL-type" evidence="7">
    <location>
        <begin position="797"/>
        <end position="887"/>
    </location>
</feature>
<keyword evidence="8" id="KW-1185">Reference proteome</keyword>
<dbReference type="SMART" id="SM00547">
    <property type="entry name" value="ZnF_RBZ"/>
    <property type="match status" value="2"/>
</dbReference>
<proteinExistence type="predicted"/>
<dbReference type="GO" id="GO:0050821">
    <property type="term" value="P:protein stabilization"/>
    <property type="evidence" value="ECO:0007669"/>
    <property type="project" value="TreeGrafter"/>
</dbReference>
<evidence type="ECO:0000313" key="9">
    <source>
        <dbReference type="WBParaSite" id="jg21849"/>
    </source>
</evidence>
<reference evidence="9" key="1">
    <citation type="submission" date="2022-11" db="UniProtKB">
        <authorList>
            <consortium name="WormBaseParasite"/>
        </authorList>
    </citation>
    <scope>IDENTIFICATION</scope>
</reference>
<feature type="region of interest" description="Disordered" evidence="5">
    <location>
        <begin position="635"/>
        <end position="700"/>
    </location>
</feature>
<dbReference type="PANTHER" id="PTHR20922">
    <property type="entry name" value="DNL-TYPE ZINC FINGER PROTEIN"/>
    <property type="match status" value="1"/>
</dbReference>
<dbReference type="SUPFAM" id="SSF90209">
    <property type="entry name" value="Ran binding protein zinc finger-like"/>
    <property type="match status" value="2"/>
</dbReference>
<dbReference type="InterPro" id="IPR001876">
    <property type="entry name" value="Znf_RanBP2"/>
</dbReference>
<keyword evidence="3" id="KW-0862">Zinc</keyword>
<dbReference type="PROSITE" id="PS51501">
    <property type="entry name" value="ZF_DNL"/>
    <property type="match status" value="1"/>
</dbReference>